<dbReference type="EMBL" id="DOEK01000003">
    <property type="protein sequence ID" value="HBP27922.1"/>
    <property type="molecule type" value="Genomic_DNA"/>
</dbReference>
<dbReference type="SUPFAM" id="SSF103370">
    <property type="entry name" value="NinB"/>
    <property type="match status" value="1"/>
</dbReference>
<name>A0A356LAE5_9BURK</name>
<evidence type="ECO:0000313" key="2">
    <source>
        <dbReference type="Proteomes" id="UP000264036"/>
    </source>
</evidence>
<organism evidence="1 2">
    <name type="scientific">Advenella kashmirensis</name>
    <dbReference type="NCBI Taxonomy" id="310575"/>
    <lineage>
        <taxon>Bacteria</taxon>
        <taxon>Pseudomonadati</taxon>
        <taxon>Pseudomonadota</taxon>
        <taxon>Betaproteobacteria</taxon>
        <taxon>Burkholderiales</taxon>
        <taxon>Alcaligenaceae</taxon>
    </lineage>
</organism>
<protein>
    <recommendedName>
        <fullName evidence="3">Recombination protein NinB</fullName>
    </recommendedName>
</protein>
<evidence type="ECO:0000313" key="1">
    <source>
        <dbReference type="EMBL" id="HBP27922.1"/>
    </source>
</evidence>
<dbReference type="InterPro" id="IPR008711">
    <property type="entry name" value="Recombinase_NinB"/>
</dbReference>
<gene>
    <name evidence="1" type="ORF">DD666_00720</name>
</gene>
<accession>A0A356LAE5</accession>
<sequence length="134" mass="15049">MKQVYYTTSPTARQAACKSILAAPDNYRVEIRPRSRSIAQNDLLWSCLTDLSKQVQWSVNGNPERLSPEDWKDIMSASLHQEQRMAAGVRGGFVMLGKRTSRMTVAEMTELIEFIHAFGAEKDVVWSVTSVGRG</sequence>
<proteinExistence type="predicted"/>
<evidence type="ECO:0008006" key="3">
    <source>
        <dbReference type="Google" id="ProtNLM"/>
    </source>
</evidence>
<dbReference type="InterPro" id="IPR036619">
    <property type="entry name" value="NinB_sf"/>
</dbReference>
<reference evidence="1 2" key="1">
    <citation type="journal article" date="2018" name="Nat. Biotechnol.">
        <title>A standardized bacterial taxonomy based on genome phylogeny substantially revises the tree of life.</title>
        <authorList>
            <person name="Parks D.H."/>
            <person name="Chuvochina M."/>
            <person name="Waite D.W."/>
            <person name="Rinke C."/>
            <person name="Skarshewski A."/>
            <person name="Chaumeil P.A."/>
            <person name="Hugenholtz P."/>
        </authorList>
    </citation>
    <scope>NUCLEOTIDE SEQUENCE [LARGE SCALE GENOMIC DNA]</scope>
    <source>
        <strain evidence="1">UBA10707</strain>
    </source>
</reference>
<dbReference type="Pfam" id="PF05772">
    <property type="entry name" value="NinB"/>
    <property type="match status" value="1"/>
</dbReference>
<dbReference type="AlphaFoldDB" id="A0A356LAE5"/>
<dbReference type="Gene3D" id="1.10.3790.10">
    <property type="entry name" value="NinB"/>
    <property type="match status" value="1"/>
</dbReference>
<comment type="caution">
    <text evidence="1">The sequence shown here is derived from an EMBL/GenBank/DDBJ whole genome shotgun (WGS) entry which is preliminary data.</text>
</comment>
<dbReference type="Proteomes" id="UP000264036">
    <property type="component" value="Unassembled WGS sequence"/>
</dbReference>